<dbReference type="InterPro" id="IPR027417">
    <property type="entry name" value="P-loop_NTPase"/>
</dbReference>
<accession>A0A2T9YDK2</accession>
<dbReference type="Gene3D" id="3.40.50.300">
    <property type="entry name" value="P-loop containing nucleotide triphosphate hydrolases"/>
    <property type="match status" value="2"/>
</dbReference>
<protein>
    <recommendedName>
        <fullName evidence="4">DNA helicase</fullName>
        <ecNumber evidence="4">3.6.4.12</ecNumber>
    </recommendedName>
</protein>
<keyword evidence="8" id="KW-0347">Helicase</keyword>
<evidence type="ECO:0000256" key="3">
    <source>
        <dbReference type="ARBA" id="ARBA00007913"/>
    </source>
</evidence>
<evidence type="ECO:0000259" key="12">
    <source>
        <dbReference type="Pfam" id="PF13087"/>
    </source>
</evidence>
<dbReference type="Pfam" id="PF13086">
    <property type="entry name" value="AAA_11"/>
    <property type="match status" value="2"/>
</dbReference>
<evidence type="ECO:0000256" key="7">
    <source>
        <dbReference type="ARBA" id="ARBA00022801"/>
    </source>
</evidence>
<dbReference type="InterPro" id="IPR047187">
    <property type="entry name" value="SF1_C_Upf1"/>
</dbReference>
<dbReference type="InterPro" id="IPR048761">
    <property type="entry name" value="SMUBP-2_HCS1_1B"/>
</dbReference>
<dbReference type="SUPFAM" id="SSF52540">
    <property type="entry name" value="P-loop containing nucleoside triphosphate hydrolases"/>
    <property type="match status" value="1"/>
</dbReference>
<feature type="domain" description="DNA2/NAM7 helicase-like C-terminal" evidence="12">
    <location>
        <begin position="373"/>
        <end position="546"/>
    </location>
</feature>
<evidence type="ECO:0000313" key="15">
    <source>
        <dbReference type="Proteomes" id="UP000245699"/>
    </source>
</evidence>
<dbReference type="GO" id="GO:0005737">
    <property type="term" value="C:cytoplasm"/>
    <property type="evidence" value="ECO:0007669"/>
    <property type="project" value="UniProtKB-SubCell"/>
</dbReference>
<dbReference type="PANTHER" id="PTHR43788">
    <property type="entry name" value="DNA2/NAM7 HELICASE FAMILY MEMBER"/>
    <property type="match status" value="1"/>
</dbReference>
<evidence type="ECO:0000256" key="2">
    <source>
        <dbReference type="ARBA" id="ARBA00004496"/>
    </source>
</evidence>
<name>A0A2T9YDK2_9FUNG</name>
<dbReference type="EMBL" id="MBFT01000485">
    <property type="protein sequence ID" value="PVU90374.1"/>
    <property type="molecule type" value="Genomic_DNA"/>
</dbReference>
<comment type="similarity">
    <text evidence="3">Belongs to the DNA2/NAM7 helicase family.</text>
</comment>
<dbReference type="GO" id="GO:0005524">
    <property type="term" value="F:ATP binding"/>
    <property type="evidence" value="ECO:0007669"/>
    <property type="project" value="UniProtKB-KW"/>
</dbReference>
<dbReference type="Proteomes" id="UP000245699">
    <property type="component" value="Unassembled WGS sequence"/>
</dbReference>
<organism evidence="14 15">
    <name type="scientific">Furculomyces boomerangus</name>
    <dbReference type="NCBI Taxonomy" id="61424"/>
    <lineage>
        <taxon>Eukaryota</taxon>
        <taxon>Fungi</taxon>
        <taxon>Fungi incertae sedis</taxon>
        <taxon>Zoopagomycota</taxon>
        <taxon>Kickxellomycotina</taxon>
        <taxon>Harpellomycetes</taxon>
        <taxon>Harpellales</taxon>
        <taxon>Harpellaceae</taxon>
        <taxon>Furculomyces</taxon>
    </lineage>
</organism>
<evidence type="ECO:0000256" key="6">
    <source>
        <dbReference type="ARBA" id="ARBA00022741"/>
    </source>
</evidence>
<dbReference type="CDD" id="cd18808">
    <property type="entry name" value="SF1_C_Upf1"/>
    <property type="match status" value="1"/>
</dbReference>
<dbReference type="GO" id="GO:0016787">
    <property type="term" value="F:hydrolase activity"/>
    <property type="evidence" value="ECO:0007669"/>
    <property type="project" value="UniProtKB-KW"/>
</dbReference>
<proteinExistence type="inferred from homology"/>
<keyword evidence="6" id="KW-0547">Nucleotide-binding</keyword>
<gene>
    <name evidence="14" type="ORF">BB559_004666</name>
</gene>
<dbReference type="GO" id="GO:0003723">
    <property type="term" value="F:RNA binding"/>
    <property type="evidence" value="ECO:0007669"/>
    <property type="project" value="InterPro"/>
</dbReference>
<feature type="domain" description="DNA2/NAM7 helicase helicase" evidence="11">
    <location>
        <begin position="196"/>
        <end position="270"/>
    </location>
</feature>
<evidence type="ECO:0000259" key="13">
    <source>
        <dbReference type="Pfam" id="PF21138"/>
    </source>
</evidence>
<evidence type="ECO:0000256" key="8">
    <source>
        <dbReference type="ARBA" id="ARBA00022806"/>
    </source>
</evidence>
<dbReference type="EC" id="3.6.4.12" evidence="4"/>
<dbReference type="GO" id="GO:0043139">
    <property type="term" value="F:5'-3' DNA helicase activity"/>
    <property type="evidence" value="ECO:0007669"/>
    <property type="project" value="TreeGrafter"/>
</dbReference>
<sequence>MEKSVQRQLVLINKEFQCYLKEMKHLRKDESPIGLQKVGIALINLRIISQENGFLDTIDVELEASISSNRLPQNQFKVGDLVIFQAKADEKKSKDDDNLLSGVVLKSNDYKISISTDDEIPYEWNNICTIIKVSSDITYTRMIQALKKLLLKVQKNNGMSIEPLESVLLGQSLPTFNTADNSEILSGDIDGFYSRNLNQSQMDAVKLALSAKETGKTHTIVEIIKQLEAKNLKVLVCGPSNISVDNIAEKLIENSVECVRIGHPAKVLKSVSILSTLSGADSEKIKSLKFDVVVIDEAGQTLEAECWIAINKGEKLILAGDHLQLPPTVKSQDAENNQNDYRKDLLKHYIPESKGEQINIKKIEDFCSSTLYMTLFERMMLMYGSSISKMLTTQYRMNEEIMKFSSKHLYENKLIAHQSNRSHLLSENKGIESTKETSVPLIFIDTEYDSDYIESSKSSDFSIGKDKQGLMGASSKYNRGEANLVAKHVKLLSEAGVPQSDIAVISPYNAQVRAVKTVLHKEYPDIEVGSVDGFQGREKDVSIGSMFVSAFKKVRENFQHLK</sequence>
<evidence type="ECO:0000256" key="1">
    <source>
        <dbReference type="ARBA" id="ARBA00004123"/>
    </source>
</evidence>
<dbReference type="GO" id="GO:0005634">
    <property type="term" value="C:nucleus"/>
    <property type="evidence" value="ECO:0007669"/>
    <property type="project" value="UniProtKB-SubCell"/>
</dbReference>
<keyword evidence="15" id="KW-1185">Reference proteome</keyword>
<keyword evidence="10" id="KW-0539">Nucleus</keyword>
<dbReference type="PANTHER" id="PTHR43788:SF8">
    <property type="entry name" value="DNA-BINDING PROTEIN SMUBP-2"/>
    <property type="match status" value="1"/>
</dbReference>
<dbReference type="InterPro" id="IPR050534">
    <property type="entry name" value="Coronavir_polyprotein_1ab"/>
</dbReference>
<comment type="caution">
    <text evidence="14">The sequence shown here is derived from an EMBL/GenBank/DDBJ whole genome shotgun (WGS) entry which is preliminary data.</text>
</comment>
<reference evidence="14 15" key="1">
    <citation type="journal article" date="2018" name="MBio">
        <title>Comparative Genomics Reveals the Core Gene Toolbox for the Fungus-Insect Symbiosis.</title>
        <authorList>
            <person name="Wang Y."/>
            <person name="Stata M."/>
            <person name="Wang W."/>
            <person name="Stajich J.E."/>
            <person name="White M.M."/>
            <person name="Moncalvo J.M."/>
        </authorList>
    </citation>
    <scope>NUCLEOTIDE SEQUENCE [LARGE SCALE GENOMIC DNA]</scope>
    <source>
        <strain evidence="14 15">AUS-77-4</strain>
    </source>
</reference>
<evidence type="ECO:0000256" key="10">
    <source>
        <dbReference type="ARBA" id="ARBA00023242"/>
    </source>
</evidence>
<keyword evidence="7" id="KW-0378">Hydrolase</keyword>
<dbReference type="Gene3D" id="2.40.30.270">
    <property type="match status" value="1"/>
</dbReference>
<evidence type="ECO:0000256" key="4">
    <source>
        <dbReference type="ARBA" id="ARBA00012551"/>
    </source>
</evidence>
<feature type="domain" description="DNA2/NAM7 helicase helicase" evidence="11">
    <location>
        <begin position="273"/>
        <end position="332"/>
    </location>
</feature>
<evidence type="ECO:0000259" key="11">
    <source>
        <dbReference type="Pfam" id="PF13086"/>
    </source>
</evidence>
<dbReference type="InterPro" id="IPR041677">
    <property type="entry name" value="DNA2/NAM7_AAA_11"/>
</dbReference>
<keyword evidence="9" id="KW-0067">ATP-binding</keyword>
<dbReference type="Pfam" id="PF13087">
    <property type="entry name" value="AAA_12"/>
    <property type="match status" value="1"/>
</dbReference>
<dbReference type="Pfam" id="PF21138">
    <property type="entry name" value="SMUBP-2_HCS1_1B"/>
    <property type="match status" value="1"/>
</dbReference>
<dbReference type="OrthoDB" id="6513042at2759"/>
<evidence type="ECO:0000256" key="5">
    <source>
        <dbReference type="ARBA" id="ARBA00022490"/>
    </source>
</evidence>
<dbReference type="AlphaFoldDB" id="A0A2T9YDK2"/>
<feature type="domain" description="Helicase SMUBP-2/HCS1 1B" evidence="13">
    <location>
        <begin position="5"/>
        <end position="119"/>
    </location>
</feature>
<evidence type="ECO:0000313" key="14">
    <source>
        <dbReference type="EMBL" id="PVU90374.1"/>
    </source>
</evidence>
<comment type="subcellular location">
    <subcellularLocation>
        <location evidence="2">Cytoplasm</location>
    </subcellularLocation>
    <subcellularLocation>
        <location evidence="1">Nucleus</location>
    </subcellularLocation>
</comment>
<dbReference type="InterPro" id="IPR041679">
    <property type="entry name" value="DNA2/NAM7-like_C"/>
</dbReference>
<evidence type="ECO:0000256" key="9">
    <source>
        <dbReference type="ARBA" id="ARBA00022840"/>
    </source>
</evidence>
<keyword evidence="5" id="KW-0963">Cytoplasm</keyword>